<dbReference type="PANTHER" id="PTHR46450:SF9">
    <property type="entry name" value="HISTONE-LYSINE N-METHYLTRANSFERASE SUVR2-LIKE PROTEIN"/>
    <property type="match status" value="1"/>
</dbReference>
<evidence type="ECO:0000259" key="1">
    <source>
        <dbReference type="Pfam" id="PF10440"/>
    </source>
</evidence>
<dbReference type="EnsemblPlants" id="QL06p020848:mrna">
    <property type="protein sequence ID" value="QL06p020848:mrna"/>
    <property type="gene ID" value="QL06p020848"/>
</dbReference>
<organism evidence="2 3">
    <name type="scientific">Quercus lobata</name>
    <name type="common">Valley oak</name>
    <dbReference type="NCBI Taxonomy" id="97700"/>
    <lineage>
        <taxon>Eukaryota</taxon>
        <taxon>Viridiplantae</taxon>
        <taxon>Streptophyta</taxon>
        <taxon>Embryophyta</taxon>
        <taxon>Tracheophyta</taxon>
        <taxon>Spermatophyta</taxon>
        <taxon>Magnoliopsida</taxon>
        <taxon>eudicotyledons</taxon>
        <taxon>Gunneridae</taxon>
        <taxon>Pentapetalae</taxon>
        <taxon>rosids</taxon>
        <taxon>fabids</taxon>
        <taxon>Fagales</taxon>
        <taxon>Fagaceae</taxon>
        <taxon>Quercus</taxon>
    </lineage>
</organism>
<reference evidence="2 3" key="1">
    <citation type="journal article" date="2016" name="G3 (Bethesda)">
        <title>First Draft Assembly and Annotation of the Genome of a California Endemic Oak Quercus lobata Nee (Fagaceae).</title>
        <authorList>
            <person name="Sork V.L."/>
            <person name="Fitz-Gibbon S.T."/>
            <person name="Puiu D."/>
            <person name="Crepeau M."/>
            <person name="Gugger P.F."/>
            <person name="Sherman R."/>
            <person name="Stevens K."/>
            <person name="Langley C.H."/>
            <person name="Pellegrini M."/>
            <person name="Salzberg S.L."/>
        </authorList>
    </citation>
    <scope>NUCLEOTIDE SEQUENCE [LARGE SCALE GENOMIC DNA]</scope>
    <source>
        <strain evidence="2 3">cv. SW786</strain>
    </source>
</reference>
<dbReference type="Gene3D" id="1.10.8.850">
    <property type="entry name" value="Histone-lysine N methyltransferase , C-terminal domain-like"/>
    <property type="match status" value="1"/>
</dbReference>
<evidence type="ECO:0000313" key="2">
    <source>
        <dbReference type="EnsemblPlants" id="QL06p020848:mrna"/>
    </source>
</evidence>
<dbReference type="InParanoid" id="A0A7N2LYL0"/>
<dbReference type="Proteomes" id="UP000594261">
    <property type="component" value="Chromosome 6"/>
</dbReference>
<dbReference type="Gramene" id="QL06p020848:mrna">
    <property type="protein sequence ID" value="QL06p020848:mrna"/>
    <property type="gene ID" value="QL06p020848"/>
</dbReference>
<name>A0A7N2LYL0_QUELO</name>
<sequence>MPPKRKVTVACKAMKSIGFPESEVKPVLTQLLESSDYNWGYIENDEYRALIEALLQKKQEQEKVSPIKIFSSFGNL</sequence>
<feature type="domain" description="WIYLD" evidence="1">
    <location>
        <begin position="4"/>
        <end position="60"/>
    </location>
</feature>
<proteinExistence type="predicted"/>
<dbReference type="InterPro" id="IPR018848">
    <property type="entry name" value="WIYLD_domain"/>
</dbReference>
<dbReference type="PANTHER" id="PTHR46450">
    <property type="entry name" value="INACTIVE HISTONE-LYSINE N-METHYLTRANSFERASE SUVR1-RELATED"/>
    <property type="match status" value="1"/>
</dbReference>
<dbReference type="EMBL" id="LRBV02000006">
    <property type="status" value="NOT_ANNOTATED_CDS"/>
    <property type="molecule type" value="Genomic_DNA"/>
</dbReference>
<dbReference type="Pfam" id="PF10440">
    <property type="entry name" value="WIYLD"/>
    <property type="match status" value="1"/>
</dbReference>
<dbReference type="OMA" id="FTFDQGW"/>
<dbReference type="InterPro" id="IPR043017">
    <property type="entry name" value="WIYLD_dom_sf"/>
</dbReference>
<protein>
    <recommendedName>
        <fullName evidence="1">WIYLD domain-containing protein</fullName>
    </recommendedName>
</protein>
<reference evidence="2" key="2">
    <citation type="submission" date="2021-01" db="UniProtKB">
        <authorList>
            <consortium name="EnsemblPlants"/>
        </authorList>
    </citation>
    <scope>IDENTIFICATION</scope>
</reference>
<keyword evidence="3" id="KW-1185">Reference proteome</keyword>
<evidence type="ECO:0000313" key="3">
    <source>
        <dbReference type="Proteomes" id="UP000594261"/>
    </source>
</evidence>
<dbReference type="AlphaFoldDB" id="A0A7N2LYL0"/>
<accession>A0A7N2LYL0</accession>